<evidence type="ECO:0000313" key="2">
    <source>
        <dbReference type="EMBL" id="UUX93378.1"/>
    </source>
</evidence>
<keyword evidence="3" id="KW-1185">Reference proteome</keyword>
<reference evidence="2" key="1">
    <citation type="submission" date="2022-04" db="EMBL/GenBank/DDBJ databases">
        <title>Complete genome of Methanoplanus endosymbiosus DSM 3599.</title>
        <authorList>
            <person name="Chen S.-C."/>
            <person name="You Y.-T."/>
            <person name="Zhou Y.-Z."/>
            <person name="Lai M.-C."/>
        </authorList>
    </citation>
    <scope>NUCLEOTIDE SEQUENCE</scope>
    <source>
        <strain evidence="2">DSM 3599</strain>
    </source>
</reference>
<protein>
    <submittedName>
        <fullName evidence="2">Uncharacterized protein</fullName>
    </submittedName>
</protein>
<name>A0A9E7PN79_9EURY</name>
<gene>
    <name evidence="2" type="ORF">L6E24_04430</name>
</gene>
<dbReference type="EMBL" id="CP096115">
    <property type="protein sequence ID" value="UUX93378.1"/>
    <property type="molecule type" value="Genomic_DNA"/>
</dbReference>
<accession>A0A9E7PN79</accession>
<dbReference type="RefSeq" id="WP_257743517.1">
    <property type="nucleotide sequence ID" value="NZ_CP096115.1"/>
</dbReference>
<dbReference type="AlphaFoldDB" id="A0A9E7PN79"/>
<dbReference type="KEGG" id="mend:L6E24_04430"/>
<evidence type="ECO:0000313" key="3">
    <source>
        <dbReference type="Proteomes" id="UP001060368"/>
    </source>
</evidence>
<sequence length="124" mass="14470">MNHEGLGNSSGNSSGENIVKNDFQPDKDFSGHDNEINSGEEEIIVSFIREWSGHFRKEELIKELRENTREKFPEEITSSNYNRIIQKLLKTNMIAVDSKGYIGWIFSRELYTKYATKPELRLRQ</sequence>
<dbReference type="GeneID" id="74306916"/>
<feature type="compositionally biased region" description="Basic and acidic residues" evidence="1">
    <location>
        <begin position="23"/>
        <end position="35"/>
    </location>
</feature>
<organism evidence="2 3">
    <name type="scientific">Methanoplanus endosymbiosus</name>
    <dbReference type="NCBI Taxonomy" id="33865"/>
    <lineage>
        <taxon>Archaea</taxon>
        <taxon>Methanobacteriati</taxon>
        <taxon>Methanobacteriota</taxon>
        <taxon>Stenosarchaea group</taxon>
        <taxon>Methanomicrobia</taxon>
        <taxon>Methanomicrobiales</taxon>
        <taxon>Methanomicrobiaceae</taxon>
        <taxon>Methanoplanus</taxon>
    </lineage>
</organism>
<evidence type="ECO:0000256" key="1">
    <source>
        <dbReference type="SAM" id="MobiDB-lite"/>
    </source>
</evidence>
<proteinExistence type="predicted"/>
<feature type="compositionally biased region" description="Low complexity" evidence="1">
    <location>
        <begin position="1"/>
        <end position="17"/>
    </location>
</feature>
<feature type="region of interest" description="Disordered" evidence="1">
    <location>
        <begin position="1"/>
        <end position="36"/>
    </location>
</feature>
<dbReference type="Proteomes" id="UP001060368">
    <property type="component" value="Chromosome"/>
</dbReference>